<proteinExistence type="predicted"/>
<accession>A0A8H5G503</accession>
<evidence type="ECO:0000313" key="3">
    <source>
        <dbReference type="Proteomes" id="UP000559027"/>
    </source>
</evidence>
<reference evidence="2 3" key="1">
    <citation type="journal article" date="2020" name="ISME J.">
        <title>Uncovering the hidden diversity of litter-decomposition mechanisms in mushroom-forming fungi.</title>
        <authorList>
            <person name="Floudas D."/>
            <person name="Bentzer J."/>
            <person name="Ahren D."/>
            <person name="Johansson T."/>
            <person name="Persson P."/>
            <person name="Tunlid A."/>
        </authorList>
    </citation>
    <scope>NUCLEOTIDE SEQUENCE [LARGE SCALE GENOMIC DNA]</scope>
    <source>
        <strain evidence="2 3">CBS 146.42</strain>
    </source>
</reference>
<organism evidence="2 3">
    <name type="scientific">Leucocoprinus leucothites</name>
    <dbReference type="NCBI Taxonomy" id="201217"/>
    <lineage>
        <taxon>Eukaryota</taxon>
        <taxon>Fungi</taxon>
        <taxon>Dikarya</taxon>
        <taxon>Basidiomycota</taxon>
        <taxon>Agaricomycotina</taxon>
        <taxon>Agaricomycetes</taxon>
        <taxon>Agaricomycetidae</taxon>
        <taxon>Agaricales</taxon>
        <taxon>Agaricineae</taxon>
        <taxon>Agaricaceae</taxon>
        <taxon>Leucocoprinus</taxon>
    </lineage>
</organism>
<evidence type="ECO:0008006" key="4">
    <source>
        <dbReference type="Google" id="ProtNLM"/>
    </source>
</evidence>
<evidence type="ECO:0000256" key="1">
    <source>
        <dbReference type="SAM" id="MobiDB-lite"/>
    </source>
</evidence>
<feature type="compositionally biased region" description="Basic residues" evidence="1">
    <location>
        <begin position="137"/>
        <end position="151"/>
    </location>
</feature>
<keyword evidence="3" id="KW-1185">Reference proteome</keyword>
<dbReference type="OrthoDB" id="3365439at2759"/>
<feature type="compositionally biased region" description="Basic and acidic residues" evidence="1">
    <location>
        <begin position="171"/>
        <end position="207"/>
    </location>
</feature>
<feature type="region of interest" description="Disordered" evidence="1">
    <location>
        <begin position="1"/>
        <end position="231"/>
    </location>
</feature>
<protein>
    <recommendedName>
        <fullName evidence="4">rRNA-processing protein FYV7</fullName>
    </recommendedName>
</protein>
<name>A0A8H5G503_9AGAR</name>
<dbReference type="AlphaFoldDB" id="A0A8H5G503"/>
<feature type="compositionally biased region" description="Polar residues" evidence="1">
    <location>
        <begin position="158"/>
        <end position="169"/>
    </location>
</feature>
<comment type="caution">
    <text evidence="2">The sequence shown here is derived from an EMBL/GenBank/DDBJ whole genome shotgun (WGS) entry which is preliminary data.</text>
</comment>
<gene>
    <name evidence="2" type="ORF">D9756_001920</name>
</gene>
<evidence type="ECO:0000313" key="2">
    <source>
        <dbReference type="EMBL" id="KAF5358438.1"/>
    </source>
</evidence>
<dbReference type="EMBL" id="JAACJO010000005">
    <property type="protein sequence ID" value="KAF5358438.1"/>
    <property type="molecule type" value="Genomic_DNA"/>
</dbReference>
<sequence>MPDTGQKRKRPPTFQHFPAQRAKKLKKAWVEKAKIKSKWKAQKRREGIASSSRLATLPGDDNEPHDSDVGSADEDDRGSDHSDSESTANNAMATLADDSQAESASESAESQTQVPSNSTDAAHLPPSPPPRQPRPPPPKKKYNQNNNKKRPLPHDKNNNTAIRGGTSTNEEQDKPSLRDLFREAYSKESLHSYKSDPLKKGRGDQRVRGRGGRGGSGASARGRGQPNMKLRMNAMLEKIKRDYS</sequence>
<feature type="compositionally biased region" description="Low complexity" evidence="1">
    <location>
        <begin position="96"/>
        <end position="111"/>
    </location>
</feature>
<feature type="compositionally biased region" description="Pro residues" evidence="1">
    <location>
        <begin position="125"/>
        <end position="136"/>
    </location>
</feature>
<dbReference type="Proteomes" id="UP000559027">
    <property type="component" value="Unassembled WGS sequence"/>
</dbReference>